<feature type="region of interest" description="Disordered" evidence="1">
    <location>
        <begin position="574"/>
        <end position="594"/>
    </location>
</feature>
<organism evidence="2 3">
    <name type="scientific">Anopheles epiroticus</name>
    <dbReference type="NCBI Taxonomy" id="199890"/>
    <lineage>
        <taxon>Eukaryota</taxon>
        <taxon>Metazoa</taxon>
        <taxon>Ecdysozoa</taxon>
        <taxon>Arthropoda</taxon>
        <taxon>Hexapoda</taxon>
        <taxon>Insecta</taxon>
        <taxon>Pterygota</taxon>
        <taxon>Neoptera</taxon>
        <taxon>Endopterygota</taxon>
        <taxon>Diptera</taxon>
        <taxon>Nematocera</taxon>
        <taxon>Culicoidea</taxon>
        <taxon>Culicidae</taxon>
        <taxon>Anophelinae</taxon>
        <taxon>Anopheles</taxon>
    </lineage>
</organism>
<dbReference type="AlphaFoldDB" id="A0A182PAH7"/>
<reference evidence="2" key="2">
    <citation type="submission" date="2020-05" db="UniProtKB">
        <authorList>
            <consortium name="EnsemblMetazoa"/>
        </authorList>
    </citation>
    <scope>IDENTIFICATION</scope>
    <source>
        <strain evidence="2">Epiroticus2</strain>
    </source>
</reference>
<name>A0A182PAH7_9DIPT</name>
<feature type="region of interest" description="Disordered" evidence="1">
    <location>
        <begin position="428"/>
        <end position="453"/>
    </location>
</feature>
<feature type="compositionally biased region" description="Basic and acidic residues" evidence="1">
    <location>
        <begin position="434"/>
        <end position="444"/>
    </location>
</feature>
<dbReference type="VEuPathDB" id="VectorBase:AEPI003931"/>
<dbReference type="Proteomes" id="UP000075885">
    <property type="component" value="Unassembled WGS sequence"/>
</dbReference>
<proteinExistence type="predicted"/>
<feature type="compositionally biased region" description="Basic residues" evidence="1">
    <location>
        <begin position="574"/>
        <end position="583"/>
    </location>
</feature>
<evidence type="ECO:0000256" key="1">
    <source>
        <dbReference type="SAM" id="MobiDB-lite"/>
    </source>
</evidence>
<protein>
    <submittedName>
        <fullName evidence="2">Uncharacterized protein</fullName>
    </submittedName>
</protein>
<accession>A0A182PAH7</accession>
<sequence>MAARTVSMLDVESEVKVRKKGSRKISAPPWLKGRLIGSKTTKGHKTGPVPCCGVDVAGDVGTIAEERQYEDKSVQCDDLLPDNGHRYGFHRNSTERCASCCHPTNPIYQTNVIVNQIPFMDDEPDDVSLPTFRRSHHPVRHRRHSRLDAAAPPSQALFRKNNLLAIAALENGEASSPGNAFRHSSYIAEHSDSQDCGTSWSQSDVSIPNTIEYDLNTVEPARPRVPLRRRTGAYGNVTLNVQIANGINTAILEGDAERPVAPRRRHGVVPDRAAVRESCQESQSQSSSLVLGINSDARSPLNYKMYTPFYNKRQTMPPEHFKNWPSESRYADEGEHSYRTLSYYSEVANQLEQYERRSFDAGSSCMLNAIDSNSIMYRSSIDNLPKVEEKSVLDNRKQLRMRRNGTTDAELIPSGVGKTVTAPVCQPGSRQARHGAEFRAKNKPSDQIPAQTQSNLLAPPTSTFGRWSGSIQNLFSIGNRTSNGTGRWSKSENCLNEVGQRQRNGSTKPADSRLLWSDRLFGRSTAAGRAGKHGRARRTNTFLTSGGGSFFTYKYDDEEESAWSKYFSLGMLRKMRSKQGKPSKGKDGRLVPEN</sequence>
<evidence type="ECO:0000313" key="2">
    <source>
        <dbReference type="EnsemblMetazoa" id="AEPI003931-PA"/>
    </source>
</evidence>
<dbReference type="EnsemblMetazoa" id="AEPI003931-RA">
    <property type="protein sequence ID" value="AEPI003931-PA"/>
    <property type="gene ID" value="AEPI003931"/>
</dbReference>
<feature type="compositionally biased region" description="Basic and acidic residues" evidence="1">
    <location>
        <begin position="584"/>
        <end position="594"/>
    </location>
</feature>
<evidence type="ECO:0000313" key="3">
    <source>
        <dbReference type="Proteomes" id="UP000075885"/>
    </source>
</evidence>
<reference evidence="3" key="1">
    <citation type="submission" date="2013-03" db="EMBL/GenBank/DDBJ databases">
        <title>The Genome Sequence of Anopheles epiroticus epiroticus2.</title>
        <authorList>
            <consortium name="The Broad Institute Genomics Platform"/>
            <person name="Neafsey D.E."/>
            <person name="Howell P."/>
            <person name="Walker B."/>
            <person name="Young S.K."/>
            <person name="Zeng Q."/>
            <person name="Gargeya S."/>
            <person name="Fitzgerald M."/>
            <person name="Haas B."/>
            <person name="Abouelleil A."/>
            <person name="Allen A.W."/>
            <person name="Alvarado L."/>
            <person name="Arachchi H.M."/>
            <person name="Berlin A.M."/>
            <person name="Chapman S.B."/>
            <person name="Gainer-Dewar J."/>
            <person name="Goldberg J."/>
            <person name="Griggs A."/>
            <person name="Gujja S."/>
            <person name="Hansen M."/>
            <person name="Howarth C."/>
            <person name="Imamovic A."/>
            <person name="Ireland A."/>
            <person name="Larimer J."/>
            <person name="McCowan C."/>
            <person name="Murphy C."/>
            <person name="Pearson M."/>
            <person name="Poon T.W."/>
            <person name="Priest M."/>
            <person name="Roberts A."/>
            <person name="Saif S."/>
            <person name="Shea T."/>
            <person name="Sisk P."/>
            <person name="Sykes S."/>
            <person name="Wortman J."/>
            <person name="Nusbaum C."/>
            <person name="Birren B."/>
        </authorList>
    </citation>
    <scope>NUCLEOTIDE SEQUENCE [LARGE SCALE GENOMIC DNA]</scope>
    <source>
        <strain evidence="3">Epiroticus2</strain>
    </source>
</reference>
<keyword evidence="3" id="KW-1185">Reference proteome</keyword>